<evidence type="ECO:0000256" key="3">
    <source>
        <dbReference type="ARBA" id="ARBA00022729"/>
    </source>
</evidence>
<dbReference type="SUPFAM" id="SSF49899">
    <property type="entry name" value="Concanavalin A-like lectins/glucanases"/>
    <property type="match status" value="1"/>
</dbReference>
<comment type="subcellular location">
    <subcellularLocation>
        <location evidence="1">Membrane</location>
        <topology evidence="1">Single-pass type I membrane protein</topology>
    </subcellularLocation>
</comment>
<evidence type="ECO:0000259" key="9">
    <source>
        <dbReference type="PROSITE" id="PS51328"/>
    </source>
</evidence>
<dbReference type="STRING" id="1202772.A0A1V9ZF10"/>
<keyword evidence="11" id="KW-1185">Reference proteome</keyword>
<dbReference type="GO" id="GO:0000139">
    <property type="term" value="C:Golgi membrane"/>
    <property type="evidence" value="ECO:0007669"/>
    <property type="project" value="TreeGrafter"/>
</dbReference>
<keyword evidence="6" id="KW-0175">Coiled coil</keyword>
<gene>
    <name evidence="10" type="ORF">ACHHYP_15134</name>
</gene>
<evidence type="ECO:0000256" key="1">
    <source>
        <dbReference type="ARBA" id="ARBA00004479"/>
    </source>
</evidence>
<evidence type="ECO:0000256" key="2">
    <source>
        <dbReference type="ARBA" id="ARBA00022692"/>
    </source>
</evidence>
<feature type="signal peptide" evidence="8">
    <location>
        <begin position="1"/>
        <end position="21"/>
    </location>
</feature>
<evidence type="ECO:0000313" key="10">
    <source>
        <dbReference type="EMBL" id="OQR96578.1"/>
    </source>
</evidence>
<dbReference type="EMBL" id="JNBR01000140">
    <property type="protein sequence ID" value="OQR96578.1"/>
    <property type="molecule type" value="Genomic_DNA"/>
</dbReference>
<protein>
    <submittedName>
        <fullName evidence="10">Lectin</fullName>
    </submittedName>
</protein>
<organism evidence="10 11">
    <name type="scientific">Achlya hypogyna</name>
    <name type="common">Oomycete</name>
    <name type="synonym">Protoachlya hypogyna</name>
    <dbReference type="NCBI Taxonomy" id="1202772"/>
    <lineage>
        <taxon>Eukaryota</taxon>
        <taxon>Sar</taxon>
        <taxon>Stramenopiles</taxon>
        <taxon>Oomycota</taxon>
        <taxon>Saprolegniomycetes</taxon>
        <taxon>Saprolegniales</taxon>
        <taxon>Achlyaceae</taxon>
        <taxon>Achlya</taxon>
    </lineage>
</organism>
<evidence type="ECO:0000256" key="6">
    <source>
        <dbReference type="SAM" id="Coils"/>
    </source>
</evidence>
<dbReference type="GO" id="GO:0030134">
    <property type="term" value="C:COPII-coated ER to Golgi transport vesicle"/>
    <property type="evidence" value="ECO:0007669"/>
    <property type="project" value="TreeGrafter"/>
</dbReference>
<dbReference type="InterPro" id="IPR013320">
    <property type="entry name" value="ConA-like_dom_sf"/>
</dbReference>
<dbReference type="PANTHER" id="PTHR12223">
    <property type="entry name" value="VESICULAR MANNOSE-BINDING LECTIN"/>
    <property type="match status" value="1"/>
</dbReference>
<keyword evidence="2 7" id="KW-0812">Transmembrane</keyword>
<evidence type="ECO:0000256" key="8">
    <source>
        <dbReference type="SAM" id="SignalP"/>
    </source>
</evidence>
<dbReference type="InterPro" id="IPR051136">
    <property type="entry name" value="Intracellular_Lectin-GPT"/>
</dbReference>
<feature type="transmembrane region" description="Helical" evidence="7">
    <location>
        <begin position="381"/>
        <end position="400"/>
    </location>
</feature>
<sequence>MMLLKSMAAAALLAATAFVDAAKMDALSFSGPFDKIDANGQRYVNGSWIYGGSTEVKKGFVRLTPDRQSKKGYLWNNERIGRDTFSTILTFRISGQGKKWFGDGIGLWITTSDNYQYGDNHGFVGDFTGVGIILDTFVNPEHKGGHKDVSIQVNDGTKTLDVLNDETKIGCDAAVRYYEESDSFNPVHSAARIKVKIDEANRLRVDVDAKNEGAWTRCYEGDLALPRGWLARATVGISAATGGVADNHDVLKLSSYEFADDPAITQADSDTLMHNLSKDYKKWLNEPTCTTDCQIAVLTKEIDNFRIESEHKLTDLKEKTANTIAKLREQEQSNEDRLQALYQKIIAVVDSSLSRKVLDSASQVKAKIDAKVKDAPTDGSWKLPFFLLVIGLGVAWFFGYKKYQELRKSHLL</sequence>
<evidence type="ECO:0000313" key="11">
    <source>
        <dbReference type="Proteomes" id="UP000243579"/>
    </source>
</evidence>
<dbReference type="GO" id="GO:0006888">
    <property type="term" value="P:endoplasmic reticulum to Golgi vesicle-mediated transport"/>
    <property type="evidence" value="ECO:0007669"/>
    <property type="project" value="TreeGrafter"/>
</dbReference>
<keyword evidence="4 7" id="KW-1133">Transmembrane helix</keyword>
<dbReference type="GO" id="GO:0005793">
    <property type="term" value="C:endoplasmic reticulum-Golgi intermediate compartment"/>
    <property type="evidence" value="ECO:0007669"/>
    <property type="project" value="TreeGrafter"/>
</dbReference>
<dbReference type="GO" id="GO:0005537">
    <property type="term" value="F:D-mannose binding"/>
    <property type="evidence" value="ECO:0007669"/>
    <property type="project" value="TreeGrafter"/>
</dbReference>
<feature type="domain" description="L-type lectin-like" evidence="9">
    <location>
        <begin position="21"/>
        <end position="258"/>
    </location>
</feature>
<dbReference type="PANTHER" id="PTHR12223:SF28">
    <property type="entry name" value="LECTIN, MANNOSE BINDING 1 LIKE"/>
    <property type="match status" value="1"/>
</dbReference>
<proteinExistence type="predicted"/>
<accession>A0A1V9ZF10</accession>
<feature type="coiled-coil region" evidence="6">
    <location>
        <begin position="313"/>
        <end position="344"/>
    </location>
</feature>
<evidence type="ECO:0000256" key="7">
    <source>
        <dbReference type="SAM" id="Phobius"/>
    </source>
</evidence>
<feature type="chain" id="PRO_5010714291" evidence="8">
    <location>
        <begin position="22"/>
        <end position="412"/>
    </location>
</feature>
<evidence type="ECO:0000256" key="5">
    <source>
        <dbReference type="ARBA" id="ARBA00023136"/>
    </source>
</evidence>
<dbReference type="Gene3D" id="2.60.120.200">
    <property type="match status" value="1"/>
</dbReference>
<dbReference type="Proteomes" id="UP000243579">
    <property type="component" value="Unassembled WGS sequence"/>
</dbReference>
<dbReference type="AlphaFoldDB" id="A0A1V9ZF10"/>
<reference evidence="10 11" key="1">
    <citation type="journal article" date="2014" name="Genome Biol. Evol.">
        <title>The secreted proteins of Achlya hypogyna and Thraustotheca clavata identify the ancestral oomycete secretome and reveal gene acquisitions by horizontal gene transfer.</title>
        <authorList>
            <person name="Misner I."/>
            <person name="Blouin N."/>
            <person name="Leonard G."/>
            <person name="Richards T.A."/>
            <person name="Lane C.E."/>
        </authorList>
    </citation>
    <scope>NUCLEOTIDE SEQUENCE [LARGE SCALE GENOMIC DNA]</scope>
    <source>
        <strain evidence="10 11">ATCC 48635</strain>
    </source>
</reference>
<comment type="caution">
    <text evidence="10">The sequence shown here is derived from an EMBL/GenBank/DDBJ whole genome shotgun (WGS) entry which is preliminary data.</text>
</comment>
<keyword evidence="5 7" id="KW-0472">Membrane</keyword>
<dbReference type="Pfam" id="PF03388">
    <property type="entry name" value="Lectin_leg-like"/>
    <property type="match status" value="1"/>
</dbReference>
<dbReference type="CDD" id="cd07308">
    <property type="entry name" value="lectin_leg-like"/>
    <property type="match status" value="1"/>
</dbReference>
<dbReference type="InterPro" id="IPR005052">
    <property type="entry name" value="Lectin_leg"/>
</dbReference>
<dbReference type="PROSITE" id="PS51328">
    <property type="entry name" value="L_LECTIN_LIKE"/>
    <property type="match status" value="1"/>
</dbReference>
<dbReference type="OrthoDB" id="270293at2759"/>
<name>A0A1V9ZF10_ACHHY</name>
<keyword evidence="3 8" id="KW-0732">Signal</keyword>
<evidence type="ECO:0000256" key="4">
    <source>
        <dbReference type="ARBA" id="ARBA00022989"/>
    </source>
</evidence>
<dbReference type="GO" id="GO:0005789">
    <property type="term" value="C:endoplasmic reticulum membrane"/>
    <property type="evidence" value="ECO:0007669"/>
    <property type="project" value="TreeGrafter"/>
</dbReference>